<protein>
    <recommendedName>
        <fullName evidence="2">FeS cluster biogenesis domain-containing protein</fullName>
    </recommendedName>
</protein>
<dbReference type="AlphaFoldDB" id="A0A382NJW3"/>
<accession>A0A382NJW3</accession>
<dbReference type="InterPro" id="IPR035903">
    <property type="entry name" value="HesB-like_dom_sf"/>
</dbReference>
<dbReference type="SUPFAM" id="SSF89360">
    <property type="entry name" value="HesB-like domain"/>
    <property type="match status" value="1"/>
</dbReference>
<dbReference type="EMBL" id="UINC01100708">
    <property type="protein sequence ID" value="SVC60970.1"/>
    <property type="molecule type" value="Genomic_DNA"/>
</dbReference>
<gene>
    <name evidence="1" type="ORF">METZ01_LOCUS313824</name>
</gene>
<proteinExistence type="predicted"/>
<sequence>MLAITPEAIHKAKQLQEEDDTGLRVKVQGGGCSGLEYVLSFDYYDDKDIVLWCKNDEGGEDFHLICD</sequence>
<reference evidence="1" key="1">
    <citation type="submission" date="2018-05" db="EMBL/GenBank/DDBJ databases">
        <authorList>
            <person name="Lanie J.A."/>
            <person name="Ng W.-L."/>
            <person name="Kazmierczak K.M."/>
            <person name="Andrzejewski T.M."/>
            <person name="Davidsen T.M."/>
            <person name="Wayne K.J."/>
            <person name="Tettelin H."/>
            <person name="Glass J.I."/>
            <person name="Rusch D."/>
            <person name="Podicherti R."/>
            <person name="Tsui H.-C.T."/>
            <person name="Winkler M.E."/>
        </authorList>
    </citation>
    <scope>NUCLEOTIDE SEQUENCE</scope>
</reference>
<organism evidence="1">
    <name type="scientific">marine metagenome</name>
    <dbReference type="NCBI Taxonomy" id="408172"/>
    <lineage>
        <taxon>unclassified sequences</taxon>
        <taxon>metagenomes</taxon>
        <taxon>ecological metagenomes</taxon>
    </lineage>
</organism>
<evidence type="ECO:0000313" key="1">
    <source>
        <dbReference type="EMBL" id="SVC60970.1"/>
    </source>
</evidence>
<dbReference type="Gene3D" id="2.60.300.12">
    <property type="entry name" value="HesB-like domain"/>
    <property type="match status" value="1"/>
</dbReference>
<feature type="non-terminal residue" evidence="1">
    <location>
        <position position="67"/>
    </location>
</feature>
<name>A0A382NJW3_9ZZZZ</name>
<evidence type="ECO:0008006" key="2">
    <source>
        <dbReference type="Google" id="ProtNLM"/>
    </source>
</evidence>